<dbReference type="SUPFAM" id="SSF55486">
    <property type="entry name" value="Metalloproteases ('zincins'), catalytic domain"/>
    <property type="match status" value="1"/>
</dbReference>
<dbReference type="GO" id="GO:0008237">
    <property type="term" value="F:metallopeptidase activity"/>
    <property type="evidence" value="ECO:0007669"/>
    <property type="project" value="UniProtKB-KW"/>
</dbReference>
<dbReference type="AlphaFoldDB" id="A0A7S2FTY4"/>
<evidence type="ECO:0000256" key="3">
    <source>
        <dbReference type="ARBA" id="ARBA00022723"/>
    </source>
</evidence>
<dbReference type="GO" id="GO:0006508">
    <property type="term" value="P:proteolysis"/>
    <property type="evidence" value="ECO:0007669"/>
    <property type="project" value="UniProtKB-KW"/>
</dbReference>
<feature type="region of interest" description="Disordered" evidence="7">
    <location>
        <begin position="1"/>
        <end position="20"/>
    </location>
</feature>
<reference evidence="8" key="1">
    <citation type="submission" date="2021-01" db="EMBL/GenBank/DDBJ databases">
        <authorList>
            <person name="Corre E."/>
            <person name="Pelletier E."/>
            <person name="Niang G."/>
            <person name="Scheremetjew M."/>
            <person name="Finn R."/>
            <person name="Kale V."/>
            <person name="Holt S."/>
            <person name="Cochrane G."/>
            <person name="Meng A."/>
            <person name="Brown T."/>
            <person name="Cohen L."/>
        </authorList>
    </citation>
    <scope>NUCLEOTIDE SEQUENCE</scope>
    <source>
        <strain evidence="8">RCC1693</strain>
    </source>
</reference>
<keyword evidence="4" id="KW-0378">Hydrolase</keyword>
<dbReference type="InterPro" id="IPR024079">
    <property type="entry name" value="MetalloPept_cat_dom_sf"/>
</dbReference>
<evidence type="ECO:0000256" key="1">
    <source>
        <dbReference type="ARBA" id="ARBA00001947"/>
    </source>
</evidence>
<protein>
    <recommendedName>
        <fullName evidence="9">Archaemetzincin-2</fullName>
    </recommendedName>
</protein>
<dbReference type="EMBL" id="HBGT01015670">
    <property type="protein sequence ID" value="CAD9414725.1"/>
    <property type="molecule type" value="Transcribed_RNA"/>
</dbReference>
<dbReference type="PANTHER" id="PTHR15910">
    <property type="entry name" value="ARCHAEMETZINCIN"/>
    <property type="match status" value="1"/>
</dbReference>
<proteinExistence type="predicted"/>
<evidence type="ECO:0000256" key="6">
    <source>
        <dbReference type="ARBA" id="ARBA00023049"/>
    </source>
</evidence>
<keyword evidence="3" id="KW-0479">Metal-binding</keyword>
<feature type="compositionally biased region" description="Gly residues" evidence="7">
    <location>
        <begin position="357"/>
        <end position="371"/>
    </location>
</feature>
<dbReference type="InterPro" id="IPR012962">
    <property type="entry name" value="Pept_M54_archaemetzincn"/>
</dbReference>
<keyword evidence="5" id="KW-0862">Zinc</keyword>
<organism evidence="8">
    <name type="scientific">Florenciella parvula</name>
    <dbReference type="NCBI Taxonomy" id="236787"/>
    <lineage>
        <taxon>Eukaryota</taxon>
        <taxon>Sar</taxon>
        <taxon>Stramenopiles</taxon>
        <taxon>Ochrophyta</taxon>
        <taxon>Dictyochophyceae</taxon>
        <taxon>Florenciellales</taxon>
        <taxon>Florenciella</taxon>
    </lineage>
</organism>
<evidence type="ECO:0000256" key="5">
    <source>
        <dbReference type="ARBA" id="ARBA00022833"/>
    </source>
</evidence>
<dbReference type="GO" id="GO:0046872">
    <property type="term" value="F:metal ion binding"/>
    <property type="evidence" value="ECO:0007669"/>
    <property type="project" value="UniProtKB-KW"/>
</dbReference>
<feature type="compositionally biased region" description="Gly residues" evidence="7">
    <location>
        <begin position="334"/>
        <end position="345"/>
    </location>
</feature>
<accession>A0A7S2FTY4</accession>
<evidence type="ECO:0000256" key="7">
    <source>
        <dbReference type="SAM" id="MobiDB-lite"/>
    </source>
</evidence>
<sequence length="397" mass="43743">MASARRPSEASTKGTKKAGKSRFFTNIESTTLALGNSRDGPVPAACEPNDEAWTRLGKPRAGDWLAEKNESGQTFSSYRRTMGDYRVPGKHNATILLVPLGASFKRCPRFLPFLVDYARAFFTGMDIELLDTEVGSTSAGKQLSLKRVSSRENEFGAPQYLLSDLMDLVRRPKGYHYYCRLGITLEDIYPGEDWNYVFGQADVMERVGVFSFARHSPLFYDGVHATEALDPETRLLSDARQAKWLRNCLHTMTHEIGHMFGIRHCIYYHCLLNGSNGPHDSAGSTFMCPVDLRKLLHALSTVPRNKGEHPCALERYRAMLQVWRAVLSEFGGGEGTGECEGGGGASSSKEDEDDKTGGGGGGAAASGGRGGLAEQERQIPCIAQDVQWLERRLAFML</sequence>
<keyword evidence="6" id="KW-0482">Metalloprotease</keyword>
<evidence type="ECO:0000256" key="4">
    <source>
        <dbReference type="ARBA" id="ARBA00022801"/>
    </source>
</evidence>
<keyword evidence="2" id="KW-0645">Protease</keyword>
<gene>
    <name evidence="8" type="ORF">FPAR1323_LOCUS8366</name>
</gene>
<dbReference type="Gene3D" id="3.40.390.10">
    <property type="entry name" value="Collagenase (Catalytic Domain)"/>
    <property type="match status" value="1"/>
</dbReference>
<evidence type="ECO:0000313" key="8">
    <source>
        <dbReference type="EMBL" id="CAD9414725.1"/>
    </source>
</evidence>
<dbReference type="CDD" id="cd11375">
    <property type="entry name" value="Peptidase_M54"/>
    <property type="match status" value="1"/>
</dbReference>
<evidence type="ECO:0000256" key="2">
    <source>
        <dbReference type="ARBA" id="ARBA00022670"/>
    </source>
</evidence>
<name>A0A7S2FTY4_9STRA</name>
<comment type="cofactor">
    <cofactor evidence="1">
        <name>Zn(2+)</name>
        <dbReference type="ChEBI" id="CHEBI:29105"/>
    </cofactor>
</comment>
<dbReference type="PANTHER" id="PTHR15910:SF1">
    <property type="entry name" value="ARCHAEMETZINCIN-2"/>
    <property type="match status" value="1"/>
</dbReference>
<feature type="region of interest" description="Disordered" evidence="7">
    <location>
        <begin position="334"/>
        <end position="374"/>
    </location>
</feature>
<evidence type="ECO:0008006" key="9">
    <source>
        <dbReference type="Google" id="ProtNLM"/>
    </source>
</evidence>